<keyword evidence="7 11" id="KW-0067">ATP-binding</keyword>
<comment type="subcellular location">
    <subcellularLocation>
        <location evidence="1">Cell inner membrane</location>
        <topology evidence="1">Peripheral membrane protein</topology>
    </subcellularLocation>
</comment>
<evidence type="ECO:0000259" key="10">
    <source>
        <dbReference type="PROSITE" id="PS50893"/>
    </source>
</evidence>
<dbReference type="Pfam" id="PF00005">
    <property type="entry name" value="ABC_tran"/>
    <property type="match status" value="1"/>
</dbReference>
<dbReference type="GO" id="GO:0016887">
    <property type="term" value="F:ATP hydrolysis activity"/>
    <property type="evidence" value="ECO:0007669"/>
    <property type="project" value="InterPro"/>
</dbReference>
<dbReference type="PANTHER" id="PTHR43297">
    <property type="entry name" value="OLIGOPEPTIDE TRANSPORT ATP-BINDING PROTEIN APPD"/>
    <property type="match status" value="1"/>
</dbReference>
<evidence type="ECO:0000256" key="6">
    <source>
        <dbReference type="ARBA" id="ARBA00022741"/>
    </source>
</evidence>
<dbReference type="AlphaFoldDB" id="A0AAW4HB71"/>
<dbReference type="GO" id="GO:0055085">
    <property type="term" value="P:transmembrane transport"/>
    <property type="evidence" value="ECO:0007669"/>
    <property type="project" value="UniProtKB-ARBA"/>
</dbReference>
<evidence type="ECO:0000313" key="12">
    <source>
        <dbReference type="Proteomes" id="UP000664056"/>
    </source>
</evidence>
<keyword evidence="4" id="KW-1003">Cell membrane</keyword>
<keyword evidence="8" id="KW-1278">Translocase</keyword>
<gene>
    <name evidence="11" type="ORF">J0J18_05810</name>
</gene>
<evidence type="ECO:0000256" key="8">
    <source>
        <dbReference type="ARBA" id="ARBA00022967"/>
    </source>
</evidence>
<dbReference type="Proteomes" id="UP000664056">
    <property type="component" value="Unassembled WGS sequence"/>
</dbReference>
<evidence type="ECO:0000256" key="5">
    <source>
        <dbReference type="ARBA" id="ARBA00022519"/>
    </source>
</evidence>
<dbReference type="SUPFAM" id="SSF52540">
    <property type="entry name" value="P-loop containing nucleoside triphosphate hydrolases"/>
    <property type="match status" value="1"/>
</dbReference>
<dbReference type="PROSITE" id="PS50893">
    <property type="entry name" value="ABC_TRANSPORTER_2"/>
    <property type="match status" value="1"/>
</dbReference>
<dbReference type="CDD" id="cd03257">
    <property type="entry name" value="ABC_NikE_OppD_transporters"/>
    <property type="match status" value="1"/>
</dbReference>
<dbReference type="FunFam" id="3.40.50.300:FF:000016">
    <property type="entry name" value="Oligopeptide ABC transporter ATP-binding component"/>
    <property type="match status" value="1"/>
</dbReference>
<dbReference type="GO" id="GO:0005524">
    <property type="term" value="F:ATP binding"/>
    <property type="evidence" value="ECO:0007669"/>
    <property type="project" value="UniProtKB-KW"/>
</dbReference>
<protein>
    <submittedName>
        <fullName evidence="11">ABC transporter ATP-binding protein</fullName>
    </submittedName>
</protein>
<organism evidence="11 12">
    <name type="scientific">Vibrio vulnificus</name>
    <dbReference type="NCBI Taxonomy" id="672"/>
    <lineage>
        <taxon>Bacteria</taxon>
        <taxon>Pseudomonadati</taxon>
        <taxon>Pseudomonadota</taxon>
        <taxon>Gammaproteobacteria</taxon>
        <taxon>Vibrionales</taxon>
        <taxon>Vibrionaceae</taxon>
        <taxon>Vibrio</taxon>
    </lineage>
</organism>
<dbReference type="Gene3D" id="3.40.50.300">
    <property type="entry name" value="P-loop containing nucleotide triphosphate hydrolases"/>
    <property type="match status" value="1"/>
</dbReference>
<dbReference type="PANTHER" id="PTHR43297:SF14">
    <property type="entry name" value="ATPASE AAA-TYPE CORE DOMAIN-CONTAINING PROTEIN"/>
    <property type="match status" value="1"/>
</dbReference>
<keyword evidence="3" id="KW-0813">Transport</keyword>
<reference evidence="11" key="1">
    <citation type="submission" date="2021-03" db="EMBL/GenBank/DDBJ databases">
        <title>Study of the foodborne Vibrio vulnificus isolates from China.</title>
        <authorList>
            <person name="Zheng Z."/>
            <person name="Ye L."/>
        </authorList>
    </citation>
    <scope>NUCLEOTIDE SEQUENCE</scope>
    <source>
        <strain evidence="11">Vv1582</strain>
    </source>
</reference>
<name>A0AAW4HB71_VIBVL</name>
<dbReference type="InterPro" id="IPR017871">
    <property type="entry name" value="ABC_transporter-like_CS"/>
</dbReference>
<sequence>MSVFHADKAFHPDPVLQVRNLCVDYITDNGDFNAVKSVSFDIGRGEIFGLAGESGCGKSTIAFAINRLHKPPAFISGGEILFEGRNLLALSDQALSVLRWSEIAMVFQSAMNSLNPVLTIEEQFADVLRHHSGFSDTQAKDRAEKLLDLVNIPRHHLSEYPHQFSGGMRQRLVIAIALSLNPKLIIMDEPTTALDVVVQREILQQIYQLREEFGFSVLFITHDLALMSQLCDRIAIMRHGEIVEVDLSYQIRNHPKHPYTQKLWSSFPNIHDVHSTVEQGA</sequence>
<evidence type="ECO:0000256" key="3">
    <source>
        <dbReference type="ARBA" id="ARBA00022448"/>
    </source>
</evidence>
<proteinExistence type="inferred from homology"/>
<accession>A0AAW4HB71</accession>
<evidence type="ECO:0000256" key="4">
    <source>
        <dbReference type="ARBA" id="ARBA00022475"/>
    </source>
</evidence>
<comment type="caution">
    <text evidence="11">The sequence shown here is derived from an EMBL/GenBank/DDBJ whole genome shotgun (WGS) entry which is preliminary data.</text>
</comment>
<dbReference type="GO" id="GO:0005886">
    <property type="term" value="C:plasma membrane"/>
    <property type="evidence" value="ECO:0007669"/>
    <property type="project" value="UniProtKB-SubCell"/>
</dbReference>
<dbReference type="PROSITE" id="PS00211">
    <property type="entry name" value="ABC_TRANSPORTER_1"/>
    <property type="match status" value="1"/>
</dbReference>
<keyword evidence="9" id="KW-0472">Membrane</keyword>
<dbReference type="EMBL" id="JAFKOQ010000002">
    <property type="protein sequence ID" value="MBN8121237.1"/>
    <property type="molecule type" value="Genomic_DNA"/>
</dbReference>
<evidence type="ECO:0000256" key="9">
    <source>
        <dbReference type="ARBA" id="ARBA00023136"/>
    </source>
</evidence>
<comment type="similarity">
    <text evidence="2">Belongs to the ABC transporter superfamily.</text>
</comment>
<keyword evidence="6" id="KW-0547">Nucleotide-binding</keyword>
<dbReference type="InterPro" id="IPR027417">
    <property type="entry name" value="P-loop_NTPase"/>
</dbReference>
<dbReference type="InterPro" id="IPR050388">
    <property type="entry name" value="ABC_Ni/Peptide_Import"/>
</dbReference>
<dbReference type="SMART" id="SM00382">
    <property type="entry name" value="AAA"/>
    <property type="match status" value="1"/>
</dbReference>
<dbReference type="InterPro" id="IPR003439">
    <property type="entry name" value="ABC_transporter-like_ATP-bd"/>
</dbReference>
<evidence type="ECO:0000256" key="7">
    <source>
        <dbReference type="ARBA" id="ARBA00022840"/>
    </source>
</evidence>
<evidence type="ECO:0000256" key="2">
    <source>
        <dbReference type="ARBA" id="ARBA00005417"/>
    </source>
</evidence>
<dbReference type="RefSeq" id="WP_206622542.1">
    <property type="nucleotide sequence ID" value="NZ_JAFKOQ010000002.1"/>
</dbReference>
<evidence type="ECO:0000313" key="11">
    <source>
        <dbReference type="EMBL" id="MBN8121237.1"/>
    </source>
</evidence>
<keyword evidence="5" id="KW-0997">Cell inner membrane</keyword>
<evidence type="ECO:0000256" key="1">
    <source>
        <dbReference type="ARBA" id="ARBA00004417"/>
    </source>
</evidence>
<feature type="domain" description="ABC transporter" evidence="10">
    <location>
        <begin position="16"/>
        <end position="264"/>
    </location>
</feature>
<dbReference type="InterPro" id="IPR003593">
    <property type="entry name" value="AAA+_ATPase"/>
</dbReference>